<keyword evidence="1" id="KW-0732">Signal</keyword>
<feature type="signal peptide" evidence="1">
    <location>
        <begin position="1"/>
        <end position="22"/>
    </location>
</feature>
<feature type="domain" description="Flavodoxin-like" evidence="2">
    <location>
        <begin position="26"/>
        <end position="181"/>
    </location>
</feature>
<protein>
    <submittedName>
        <fullName evidence="3">Flavodoxin</fullName>
    </submittedName>
</protein>
<feature type="chain" id="PRO_5016423015" evidence="1">
    <location>
        <begin position="23"/>
        <end position="195"/>
    </location>
</feature>
<name>A0A316TWE3_9BACT</name>
<evidence type="ECO:0000259" key="2">
    <source>
        <dbReference type="PROSITE" id="PS50902"/>
    </source>
</evidence>
<dbReference type="InterPro" id="IPR008254">
    <property type="entry name" value="Flavodoxin/NO_synth"/>
</dbReference>
<dbReference type="InterPro" id="IPR005025">
    <property type="entry name" value="FMN_Rdtase-like_dom"/>
</dbReference>
<dbReference type="RefSeq" id="WP_109643853.1">
    <property type="nucleotide sequence ID" value="NZ_QGGB01000001.1"/>
</dbReference>
<dbReference type="Proteomes" id="UP000245533">
    <property type="component" value="Unassembled WGS sequence"/>
</dbReference>
<dbReference type="AlphaFoldDB" id="A0A316TWE3"/>
<evidence type="ECO:0000313" key="3">
    <source>
        <dbReference type="EMBL" id="PWN08191.1"/>
    </source>
</evidence>
<dbReference type="GO" id="GO:0010181">
    <property type="term" value="F:FMN binding"/>
    <property type="evidence" value="ECO:0007669"/>
    <property type="project" value="InterPro"/>
</dbReference>
<dbReference type="SUPFAM" id="SSF52218">
    <property type="entry name" value="Flavoproteins"/>
    <property type="match status" value="1"/>
</dbReference>
<dbReference type="Gene3D" id="3.40.50.360">
    <property type="match status" value="1"/>
</dbReference>
<evidence type="ECO:0000313" key="4">
    <source>
        <dbReference type="Proteomes" id="UP000245533"/>
    </source>
</evidence>
<dbReference type="OrthoDB" id="9790745at2"/>
<comment type="caution">
    <text evidence="3">The sequence shown here is derived from an EMBL/GenBank/DDBJ whole genome shotgun (WGS) entry which is preliminary data.</text>
</comment>
<evidence type="ECO:0000256" key="1">
    <source>
        <dbReference type="SAM" id="SignalP"/>
    </source>
</evidence>
<accession>A0A316TWE3</accession>
<dbReference type="Pfam" id="PF03358">
    <property type="entry name" value="FMN_red"/>
    <property type="match status" value="1"/>
</dbReference>
<dbReference type="PROSITE" id="PS50902">
    <property type="entry name" value="FLAVODOXIN_LIKE"/>
    <property type="match status" value="1"/>
</dbReference>
<reference evidence="3 4" key="1">
    <citation type="submission" date="2018-05" db="EMBL/GenBank/DDBJ databases">
        <title>Rhodohalobacter halophilus gen. nov., sp. nov., a moderately halophilic member of the family Balneolaceae.</title>
        <authorList>
            <person name="Liu Z.-W."/>
        </authorList>
    </citation>
    <scope>NUCLEOTIDE SEQUENCE [LARGE SCALE GENOMIC DNA]</scope>
    <source>
        <strain evidence="3 4">8A47</strain>
    </source>
</reference>
<dbReference type="GO" id="GO:0016491">
    <property type="term" value="F:oxidoreductase activity"/>
    <property type="evidence" value="ECO:0007669"/>
    <property type="project" value="InterPro"/>
</dbReference>
<dbReference type="InterPro" id="IPR029039">
    <property type="entry name" value="Flavoprotein-like_sf"/>
</dbReference>
<proteinExistence type="predicted"/>
<sequence length="195" mass="20817">MKQATLTVFILLFFISSYSAFAQKTVLIAYHSETGNTEMMARSVADGARSVDGIQVLLKQSADVTETDLKNADAIIVGSPVYNAAITPEISRFIASWPFEGSPLKDKIGAVFVTGGGISAGEELAQTGVLQSMLIFGMIVVGGPDWTQAFGASAITSEEPFAAGQPENIHPRFLEKGRKLGERVAQVTLRFSIAE</sequence>
<keyword evidence="4" id="KW-1185">Reference proteome</keyword>
<gene>
    <name evidence="3" type="ORF">DDZ15_00725</name>
</gene>
<dbReference type="EMBL" id="QGGB01000001">
    <property type="protein sequence ID" value="PWN08191.1"/>
    <property type="molecule type" value="Genomic_DNA"/>
</dbReference>
<organism evidence="3 4">
    <name type="scientific">Rhodohalobacter mucosus</name>
    <dbReference type="NCBI Taxonomy" id="2079485"/>
    <lineage>
        <taxon>Bacteria</taxon>
        <taxon>Pseudomonadati</taxon>
        <taxon>Balneolota</taxon>
        <taxon>Balneolia</taxon>
        <taxon>Balneolales</taxon>
        <taxon>Balneolaceae</taxon>
        <taxon>Rhodohalobacter</taxon>
    </lineage>
</organism>